<organism evidence="9 10">
    <name type="scientific">Aphanomyces stellatus</name>
    <dbReference type="NCBI Taxonomy" id="120398"/>
    <lineage>
        <taxon>Eukaryota</taxon>
        <taxon>Sar</taxon>
        <taxon>Stramenopiles</taxon>
        <taxon>Oomycota</taxon>
        <taxon>Saprolegniomycetes</taxon>
        <taxon>Saprolegniales</taxon>
        <taxon>Verrucalvaceae</taxon>
        <taxon>Aphanomyces</taxon>
    </lineage>
</organism>
<proteinExistence type="inferred from homology"/>
<evidence type="ECO:0000256" key="3">
    <source>
        <dbReference type="ARBA" id="ARBA00022737"/>
    </source>
</evidence>
<comment type="similarity">
    <text evidence="2 5">Belongs to the MET18/MMS19 family.</text>
</comment>
<dbReference type="PANTHER" id="PTHR12891">
    <property type="entry name" value="DNA REPAIR/TRANSCRIPTION PROTEIN MET18/MMS19"/>
    <property type="match status" value="1"/>
</dbReference>
<dbReference type="AlphaFoldDB" id="A0A485LEF2"/>
<sequence length="1044" mass="113000">MFSLDAPLQPAIDGFVDPENGEQQHTTHLNNVVIQIHRNTSIQQLIQLLGVHLTHTQDKRRSRATLLLAEVLTRLPDLKLNGETTHLLLTFFVERLKDGPSLAPCLKALTALLTLHAAIVSRDDTWDVVDALFALSPPIATLGQSLRKQCFELLRVVLRLSSSTATPLQARVLMEGFLTAMTGEKDPRNLLLCLNLASELLGAFAVDADLIRSFFDTTSCYFPITFRPPPNDPYGITSEQLVAALRAVFVAQDAMAKHVLPMVLEKLTRTTVPEMVVDMLDTLGFCCTRYPLNRLLTQFTPVATALYRYILHGENHVVIQTASATLRTVARAVSPPSKLPGMQALAWTKFVVFVVEQAMGDVRANAMDSMVSLRAATVLTGVASESAAGFSYVLETSLAYLLAQCSDAVASEAALACVVGLLDCINVDVDHTTPPLRPYVASIQTTLVHCLDDAAASSSNHRAQRLCVQGLCKLLLRPPSPLLDDAAVHALLDLWIHVVLSHPSADVRAEAAAALRATATKSTLFAQLVLARCLPPLMAVVASPQPEVASGRSAAALLKDVLAVVTQLANNEPTICTALLLPLCRLALGDDTTTPRHEYAGDVMAAVAAIVRGSTARVACMDFCVLAAGDVDASPVRLLVTTLVTRVRHGAADDDIQPFINPTADILGLVMQYASPPAQIALVLQVLSLFLTMDVTPLRSDATLAHLQLMPLLASTLYSSGAALPAIASELPTLLPRLFQLAQRPAPSHPVAHAAVTGALKSIAALLNAMPDDTLLQHYLDHLTSTAAPAGDDSYSIAYIVQDTTQPMATRLTALQIYLFATKAVVLRAHATYVPVMMTFLWSLLAADDLKLHVAQGFQLLLDDFPDLLTPACHATISPVHRQRTFTMVFPLMTASPPGTINMEKRVATLLVIAHTPQTILLPYLPDIVPLVVDALNLKVAPYAALLSHPALVIFKMCLREDLRMVQAYFSTLFPGLLWQCQHSPSAKDRMAALECVGSLASTKYELIHPYKESVIKSLLGPLDDRKRVVRQLAAKIRNQWSIL</sequence>
<dbReference type="Pfam" id="PF12460">
    <property type="entry name" value="MMS19_C"/>
    <property type="match status" value="1"/>
</dbReference>
<keyword evidence="3" id="KW-0677">Repeat</keyword>
<dbReference type="GO" id="GO:0051604">
    <property type="term" value="P:protein maturation"/>
    <property type="evidence" value="ECO:0007669"/>
    <property type="project" value="UniProtKB-UniRule"/>
</dbReference>
<evidence type="ECO:0000256" key="5">
    <source>
        <dbReference type="RuleBase" id="RU367072"/>
    </source>
</evidence>
<dbReference type="PANTHER" id="PTHR12891:SF0">
    <property type="entry name" value="MMS19 NUCLEOTIDE EXCISION REPAIR PROTEIN HOMOLOG"/>
    <property type="match status" value="1"/>
</dbReference>
<feature type="domain" description="MMS19 C-terminal" evidence="6">
    <location>
        <begin position="658"/>
        <end position="1001"/>
    </location>
</feature>
<dbReference type="InterPro" id="IPR024687">
    <property type="entry name" value="MMS19_C"/>
</dbReference>
<dbReference type="GO" id="GO:0097361">
    <property type="term" value="C:cytosolic [4Fe-4S] assembly targeting complex"/>
    <property type="evidence" value="ECO:0007669"/>
    <property type="project" value="UniProtKB-UniRule"/>
</dbReference>
<dbReference type="GO" id="GO:0006281">
    <property type="term" value="P:DNA repair"/>
    <property type="evidence" value="ECO:0007669"/>
    <property type="project" value="UniProtKB-UniRule"/>
</dbReference>
<evidence type="ECO:0000313" key="9">
    <source>
        <dbReference type="EMBL" id="VFT96891.1"/>
    </source>
</evidence>
<evidence type="ECO:0000313" key="8">
    <source>
        <dbReference type="EMBL" id="KAF0688164.1"/>
    </source>
</evidence>
<dbReference type="Pfam" id="PF14500">
    <property type="entry name" value="MMS19_N"/>
    <property type="match status" value="1"/>
</dbReference>
<evidence type="ECO:0000256" key="2">
    <source>
        <dbReference type="ARBA" id="ARBA00009340"/>
    </source>
</evidence>
<keyword evidence="4 5" id="KW-0539">Nucleus</keyword>
<evidence type="ECO:0000259" key="6">
    <source>
        <dbReference type="Pfam" id="PF12460"/>
    </source>
</evidence>
<dbReference type="InterPro" id="IPR029240">
    <property type="entry name" value="MMS19_N"/>
</dbReference>
<dbReference type="GO" id="GO:0016226">
    <property type="term" value="P:iron-sulfur cluster assembly"/>
    <property type="evidence" value="ECO:0007669"/>
    <property type="project" value="UniProtKB-UniRule"/>
</dbReference>
<dbReference type="InterPro" id="IPR039920">
    <property type="entry name" value="MMS19"/>
</dbReference>
<comment type="function">
    <text evidence="5">Key component of the cytosolic iron-sulfur protein assembly (CIA) complex, a multiprotein complex that mediates the incorporation of iron-sulfur cluster into apoproteins specifically involved in DNA metabolism and genomic integrity. In the CIA complex, MMS19 acts as an adapter between early-acting CIA components and a subset of cellular target iron-sulfur proteins.</text>
</comment>
<reference evidence="9 10" key="1">
    <citation type="submission" date="2019-03" db="EMBL/GenBank/DDBJ databases">
        <authorList>
            <person name="Gaulin E."/>
            <person name="Dumas B."/>
        </authorList>
    </citation>
    <scope>NUCLEOTIDE SEQUENCE [LARGE SCALE GENOMIC DNA]</scope>
    <source>
        <strain evidence="9">CBS 568.67</strain>
    </source>
</reference>
<evidence type="ECO:0000259" key="7">
    <source>
        <dbReference type="Pfam" id="PF14500"/>
    </source>
</evidence>
<dbReference type="EMBL" id="VJMH01006749">
    <property type="protein sequence ID" value="KAF0688164.1"/>
    <property type="molecule type" value="Genomic_DNA"/>
</dbReference>
<accession>A0A485LEF2</accession>
<evidence type="ECO:0000256" key="1">
    <source>
        <dbReference type="ARBA" id="ARBA00004123"/>
    </source>
</evidence>
<protein>
    <recommendedName>
        <fullName evidence="5">MMS19 nucleotide excision repair protein</fullName>
    </recommendedName>
</protein>
<dbReference type="SUPFAM" id="SSF48371">
    <property type="entry name" value="ARM repeat"/>
    <property type="match status" value="1"/>
</dbReference>
<evidence type="ECO:0000313" key="10">
    <source>
        <dbReference type="Proteomes" id="UP000332933"/>
    </source>
</evidence>
<name>A0A485LEF2_9STRA</name>
<keyword evidence="10" id="KW-1185">Reference proteome</keyword>
<dbReference type="EMBL" id="CAADRA010006772">
    <property type="protein sequence ID" value="VFT96891.1"/>
    <property type="molecule type" value="Genomic_DNA"/>
</dbReference>
<dbReference type="Proteomes" id="UP000332933">
    <property type="component" value="Unassembled WGS sequence"/>
</dbReference>
<gene>
    <name evidence="9" type="primary">Aste57867_20197</name>
    <name evidence="8" type="ORF">As57867_020131</name>
    <name evidence="9" type="ORF">ASTE57867_20197</name>
</gene>
<keyword evidence="5" id="KW-0227">DNA damage</keyword>
<dbReference type="InterPro" id="IPR016024">
    <property type="entry name" value="ARM-type_fold"/>
</dbReference>
<keyword evidence="5" id="KW-0234">DNA repair</keyword>
<dbReference type="InterPro" id="IPR011989">
    <property type="entry name" value="ARM-like"/>
</dbReference>
<reference evidence="8" key="2">
    <citation type="submission" date="2019-06" db="EMBL/GenBank/DDBJ databases">
        <title>Genomics analysis of Aphanomyces spp. identifies a new class of oomycete effector associated with host adaptation.</title>
        <authorList>
            <person name="Gaulin E."/>
        </authorList>
    </citation>
    <scope>NUCLEOTIDE SEQUENCE</scope>
    <source>
        <strain evidence="8">CBS 578.67</strain>
    </source>
</reference>
<dbReference type="GO" id="GO:0005634">
    <property type="term" value="C:nucleus"/>
    <property type="evidence" value="ECO:0007669"/>
    <property type="project" value="UniProtKB-SubCell"/>
</dbReference>
<feature type="domain" description="MMS19 N-terminal" evidence="7">
    <location>
        <begin position="46"/>
        <end position="312"/>
    </location>
</feature>
<comment type="subcellular location">
    <subcellularLocation>
        <location evidence="1 5">Nucleus</location>
    </subcellularLocation>
</comment>
<dbReference type="OrthoDB" id="342900at2759"/>
<dbReference type="Gene3D" id="1.25.10.10">
    <property type="entry name" value="Leucine-rich Repeat Variant"/>
    <property type="match status" value="2"/>
</dbReference>
<evidence type="ECO:0000256" key="4">
    <source>
        <dbReference type="ARBA" id="ARBA00023242"/>
    </source>
</evidence>